<dbReference type="GO" id="GO:0016020">
    <property type="term" value="C:membrane"/>
    <property type="evidence" value="ECO:0007669"/>
    <property type="project" value="UniProtKB-SubCell"/>
</dbReference>
<dbReference type="InterPro" id="IPR013083">
    <property type="entry name" value="Znf_RING/FYVE/PHD"/>
</dbReference>
<evidence type="ECO:0000313" key="12">
    <source>
        <dbReference type="Proteomes" id="UP000828390"/>
    </source>
</evidence>
<evidence type="ECO:0000256" key="6">
    <source>
        <dbReference type="ARBA" id="ARBA00022989"/>
    </source>
</evidence>
<keyword evidence="2" id="KW-0812">Transmembrane</keyword>
<keyword evidence="12" id="KW-1185">Reference proteome</keyword>
<dbReference type="Pfam" id="PF13639">
    <property type="entry name" value="zf-RING_2"/>
    <property type="match status" value="1"/>
</dbReference>
<gene>
    <name evidence="11" type="ORF">DPMN_163097</name>
</gene>
<sequence length="408" mass="45970">MDPSEHTETTDTIVNSSRQESVHFENETIPSALVQPDSSIRRSMQSINQLSPTPERFMSSSLNAVDADTSIINNQNSEGSLPSTNSQLSERVSRLRNWNASNLLTIDESSLQRRQSNIGDNSVDESLIEDIQPNARQEDQIDRRHFLFTIGGDTDSSNGSLTLPDDSFSVQYLQQSTQQSIPRSQNFPGIMSNANNGVTNNTRDSITTESTQRETNAETDSDWLQRLMRPLRHDLGFVGTTPPPNNAQYNAGNDADINGSDSELDIPILRSMVREYLREHPEEDTGPPTLESLMSHEPLDVLRRRRHILLEPFGIDLRAGEHLFNFFDHGFSGRQVNSEKLPTKVFSTETVSTQLMCHICLEHYNTGDELKTLPCFHDFHPVCIDKWLETYPTCPVCRTTVCTDEDGQ</sequence>
<keyword evidence="3" id="KW-0479">Metal-binding</keyword>
<evidence type="ECO:0000256" key="3">
    <source>
        <dbReference type="ARBA" id="ARBA00022723"/>
    </source>
</evidence>
<feature type="domain" description="RING-type" evidence="10">
    <location>
        <begin position="357"/>
        <end position="398"/>
    </location>
</feature>
<dbReference type="SUPFAM" id="SSF57850">
    <property type="entry name" value="RING/U-box"/>
    <property type="match status" value="1"/>
</dbReference>
<dbReference type="InterPro" id="IPR051653">
    <property type="entry name" value="E3_ligase_sorting_rcpt"/>
</dbReference>
<dbReference type="PANTHER" id="PTHR47168">
    <property type="entry name" value="RING ZINC FINGER DOMAIN SUPERFAMILY PROTEIN-RELATED"/>
    <property type="match status" value="1"/>
</dbReference>
<keyword evidence="7" id="KW-0472">Membrane</keyword>
<evidence type="ECO:0000256" key="9">
    <source>
        <dbReference type="SAM" id="MobiDB-lite"/>
    </source>
</evidence>
<comment type="subcellular location">
    <subcellularLocation>
        <location evidence="1">Membrane</location>
        <topology evidence="1">Single-pass membrane protein</topology>
    </subcellularLocation>
</comment>
<dbReference type="GO" id="GO:0008270">
    <property type="term" value="F:zinc ion binding"/>
    <property type="evidence" value="ECO:0007669"/>
    <property type="project" value="UniProtKB-KW"/>
</dbReference>
<feature type="region of interest" description="Disordered" evidence="9">
    <location>
        <begin position="180"/>
        <end position="220"/>
    </location>
</feature>
<keyword evidence="6" id="KW-1133">Transmembrane helix</keyword>
<reference evidence="11" key="1">
    <citation type="journal article" date="2019" name="bioRxiv">
        <title>The Genome of the Zebra Mussel, Dreissena polymorpha: A Resource for Invasive Species Research.</title>
        <authorList>
            <person name="McCartney M.A."/>
            <person name="Auch B."/>
            <person name="Kono T."/>
            <person name="Mallez S."/>
            <person name="Zhang Y."/>
            <person name="Obille A."/>
            <person name="Becker A."/>
            <person name="Abrahante J.E."/>
            <person name="Garbe J."/>
            <person name="Badalamenti J.P."/>
            <person name="Herman A."/>
            <person name="Mangelson H."/>
            <person name="Liachko I."/>
            <person name="Sullivan S."/>
            <person name="Sone E.D."/>
            <person name="Koren S."/>
            <person name="Silverstein K.A.T."/>
            <person name="Beckman K.B."/>
            <person name="Gohl D.M."/>
        </authorList>
    </citation>
    <scope>NUCLEOTIDE SEQUENCE</scope>
    <source>
        <strain evidence="11">Duluth1</strain>
        <tissue evidence="11">Whole animal</tissue>
    </source>
</reference>
<feature type="compositionally biased region" description="Polar residues" evidence="9">
    <location>
        <begin position="180"/>
        <end position="210"/>
    </location>
</feature>
<keyword evidence="4 8" id="KW-0863">Zinc-finger</keyword>
<evidence type="ECO:0000256" key="5">
    <source>
        <dbReference type="ARBA" id="ARBA00022833"/>
    </source>
</evidence>
<dbReference type="PANTHER" id="PTHR47168:SF1">
    <property type="entry name" value="OS02G0798600 PROTEIN"/>
    <property type="match status" value="1"/>
</dbReference>
<dbReference type="SMART" id="SM00184">
    <property type="entry name" value="RING"/>
    <property type="match status" value="1"/>
</dbReference>
<feature type="compositionally biased region" description="Polar residues" evidence="9">
    <location>
        <begin position="10"/>
        <end position="19"/>
    </location>
</feature>
<reference evidence="11" key="2">
    <citation type="submission" date="2020-11" db="EMBL/GenBank/DDBJ databases">
        <authorList>
            <person name="McCartney M.A."/>
            <person name="Auch B."/>
            <person name="Kono T."/>
            <person name="Mallez S."/>
            <person name="Becker A."/>
            <person name="Gohl D.M."/>
            <person name="Silverstein K.A.T."/>
            <person name="Koren S."/>
            <person name="Bechman K.B."/>
            <person name="Herman A."/>
            <person name="Abrahante J.E."/>
            <person name="Garbe J."/>
        </authorList>
    </citation>
    <scope>NUCLEOTIDE SEQUENCE</scope>
    <source>
        <strain evidence="11">Duluth1</strain>
        <tissue evidence="11">Whole animal</tissue>
    </source>
</reference>
<name>A0A9D4IU45_DREPO</name>
<dbReference type="AlphaFoldDB" id="A0A9D4IU45"/>
<protein>
    <recommendedName>
        <fullName evidence="10">RING-type domain-containing protein</fullName>
    </recommendedName>
</protein>
<evidence type="ECO:0000256" key="1">
    <source>
        <dbReference type="ARBA" id="ARBA00004167"/>
    </source>
</evidence>
<proteinExistence type="predicted"/>
<feature type="region of interest" description="Disordered" evidence="9">
    <location>
        <begin position="1"/>
        <end position="28"/>
    </location>
</feature>
<evidence type="ECO:0000256" key="4">
    <source>
        <dbReference type="ARBA" id="ARBA00022771"/>
    </source>
</evidence>
<evidence type="ECO:0000256" key="7">
    <source>
        <dbReference type="ARBA" id="ARBA00023136"/>
    </source>
</evidence>
<evidence type="ECO:0000259" key="10">
    <source>
        <dbReference type="PROSITE" id="PS50089"/>
    </source>
</evidence>
<evidence type="ECO:0000256" key="2">
    <source>
        <dbReference type="ARBA" id="ARBA00022692"/>
    </source>
</evidence>
<evidence type="ECO:0000256" key="8">
    <source>
        <dbReference type="PROSITE-ProRule" id="PRU00175"/>
    </source>
</evidence>
<dbReference type="PROSITE" id="PS50089">
    <property type="entry name" value="ZF_RING_2"/>
    <property type="match status" value="1"/>
</dbReference>
<keyword evidence="5" id="KW-0862">Zinc</keyword>
<organism evidence="11 12">
    <name type="scientific">Dreissena polymorpha</name>
    <name type="common">Zebra mussel</name>
    <name type="synonym">Mytilus polymorpha</name>
    <dbReference type="NCBI Taxonomy" id="45954"/>
    <lineage>
        <taxon>Eukaryota</taxon>
        <taxon>Metazoa</taxon>
        <taxon>Spiralia</taxon>
        <taxon>Lophotrochozoa</taxon>
        <taxon>Mollusca</taxon>
        <taxon>Bivalvia</taxon>
        <taxon>Autobranchia</taxon>
        <taxon>Heteroconchia</taxon>
        <taxon>Euheterodonta</taxon>
        <taxon>Imparidentia</taxon>
        <taxon>Neoheterodontei</taxon>
        <taxon>Myida</taxon>
        <taxon>Dreissenoidea</taxon>
        <taxon>Dreissenidae</taxon>
        <taxon>Dreissena</taxon>
    </lineage>
</organism>
<dbReference type="Gene3D" id="3.30.40.10">
    <property type="entry name" value="Zinc/RING finger domain, C3HC4 (zinc finger)"/>
    <property type="match status" value="1"/>
</dbReference>
<comment type="caution">
    <text evidence="11">The sequence shown here is derived from an EMBL/GenBank/DDBJ whole genome shotgun (WGS) entry which is preliminary data.</text>
</comment>
<accession>A0A9D4IU45</accession>
<dbReference type="EMBL" id="JAIWYP010000008">
    <property type="protein sequence ID" value="KAH3785014.1"/>
    <property type="molecule type" value="Genomic_DNA"/>
</dbReference>
<evidence type="ECO:0000313" key="11">
    <source>
        <dbReference type="EMBL" id="KAH3785014.1"/>
    </source>
</evidence>
<dbReference type="Proteomes" id="UP000828390">
    <property type="component" value="Unassembled WGS sequence"/>
</dbReference>
<dbReference type="InterPro" id="IPR001841">
    <property type="entry name" value="Znf_RING"/>
</dbReference>
<dbReference type="OrthoDB" id="8062037at2759"/>